<comment type="caution">
    <text evidence="2">The sequence shown here is derived from an EMBL/GenBank/DDBJ whole genome shotgun (WGS) entry which is preliminary data.</text>
</comment>
<name>A0ABW8ZGE4_9BURK</name>
<dbReference type="GO" id="GO:0003677">
    <property type="term" value="F:DNA binding"/>
    <property type="evidence" value="ECO:0007669"/>
    <property type="project" value="UniProtKB-KW"/>
</dbReference>
<accession>A0ABW8ZGE4</accession>
<sequence>MSPGQENVHSLGPYPDITLTDARRSAATARNLVCEGFDPLAYRQAESIARKRVAKGAFHLAAQRDRSWIKQANLTGMPTQSSIRRWSLVETALPPNIGDGGLY</sequence>
<dbReference type="Pfam" id="PF13356">
    <property type="entry name" value="Arm-DNA-bind_3"/>
    <property type="match status" value="1"/>
</dbReference>
<evidence type="ECO:0000313" key="3">
    <source>
        <dbReference type="Proteomes" id="UP001629249"/>
    </source>
</evidence>
<dbReference type="InterPro" id="IPR025166">
    <property type="entry name" value="Integrase_DNA_bind_dom"/>
</dbReference>
<organism evidence="2 3">
    <name type="scientific">Paraburkholderia agricolaris</name>
    <dbReference type="NCBI Taxonomy" id="2152888"/>
    <lineage>
        <taxon>Bacteria</taxon>
        <taxon>Pseudomonadati</taxon>
        <taxon>Pseudomonadota</taxon>
        <taxon>Betaproteobacteria</taxon>
        <taxon>Burkholderiales</taxon>
        <taxon>Burkholderiaceae</taxon>
        <taxon>Paraburkholderia</taxon>
    </lineage>
</organism>
<proteinExistence type="predicted"/>
<dbReference type="Gene3D" id="3.30.160.390">
    <property type="entry name" value="Integrase, DNA-binding domain"/>
    <property type="match status" value="1"/>
</dbReference>
<evidence type="ECO:0000259" key="1">
    <source>
        <dbReference type="Pfam" id="PF13356"/>
    </source>
</evidence>
<feature type="domain" description="Integrase DNA-binding" evidence="1">
    <location>
        <begin position="5"/>
        <end position="46"/>
    </location>
</feature>
<dbReference type="InterPro" id="IPR038488">
    <property type="entry name" value="Integrase_DNA-bd_sf"/>
</dbReference>
<keyword evidence="3" id="KW-1185">Reference proteome</keyword>
<evidence type="ECO:0000313" key="2">
    <source>
        <dbReference type="EMBL" id="MFL9882041.1"/>
    </source>
</evidence>
<keyword evidence="2" id="KW-0238">DNA-binding</keyword>
<dbReference type="RefSeq" id="WP_408331962.1">
    <property type="nucleotide sequence ID" value="NZ_JAQQFH010000024.1"/>
</dbReference>
<protein>
    <submittedName>
        <fullName evidence="2">Integrase arm-type DNA-binding domain-containing protein</fullName>
    </submittedName>
</protein>
<gene>
    <name evidence="2" type="ORF">PQR66_03345</name>
</gene>
<dbReference type="EMBL" id="JAQQFN010000002">
    <property type="protein sequence ID" value="MFL9882041.1"/>
    <property type="molecule type" value="Genomic_DNA"/>
</dbReference>
<dbReference type="Proteomes" id="UP001629249">
    <property type="component" value="Unassembled WGS sequence"/>
</dbReference>
<reference evidence="2 3" key="1">
    <citation type="journal article" date="2024" name="Chem. Sci.">
        <title>Discovery of megapolipeptins by genome mining of a Burkholderiales bacteria collection.</title>
        <authorList>
            <person name="Paulo B.S."/>
            <person name="Recchia M.J.J."/>
            <person name="Lee S."/>
            <person name="Fergusson C.H."/>
            <person name="Romanowski S.B."/>
            <person name="Hernandez A."/>
            <person name="Krull N."/>
            <person name="Liu D.Y."/>
            <person name="Cavanagh H."/>
            <person name="Bos A."/>
            <person name="Gray C.A."/>
            <person name="Murphy B.T."/>
            <person name="Linington R.G."/>
            <person name="Eustaquio A.S."/>
        </authorList>
    </citation>
    <scope>NUCLEOTIDE SEQUENCE [LARGE SCALE GENOMIC DNA]</scope>
    <source>
        <strain evidence="2 3">RL16-012-BIC-B</strain>
    </source>
</reference>